<keyword evidence="8" id="KW-1185">Reference proteome</keyword>
<feature type="modified residue" description="Glycine radical" evidence="3">
    <location>
        <position position="761"/>
    </location>
</feature>
<evidence type="ECO:0000256" key="4">
    <source>
        <dbReference type="SAM" id="MobiDB-lite"/>
    </source>
</evidence>
<evidence type="ECO:0000259" key="6">
    <source>
        <dbReference type="PROSITE" id="PS51554"/>
    </source>
</evidence>
<accession>A0A1W2EEE4</accession>
<feature type="compositionally biased region" description="Polar residues" evidence="4">
    <location>
        <begin position="662"/>
        <end position="671"/>
    </location>
</feature>
<feature type="region of interest" description="Disordered" evidence="4">
    <location>
        <begin position="656"/>
        <end position="680"/>
    </location>
</feature>
<dbReference type="EMBL" id="FWXY01000030">
    <property type="protein sequence ID" value="SMD08091.1"/>
    <property type="molecule type" value="Genomic_DNA"/>
</dbReference>
<evidence type="ECO:0000313" key="7">
    <source>
        <dbReference type="EMBL" id="SMD08091.1"/>
    </source>
</evidence>
<dbReference type="PROSITE" id="PS51554">
    <property type="entry name" value="PFL"/>
    <property type="match status" value="1"/>
</dbReference>
<dbReference type="PANTHER" id="PTHR43641">
    <property type="entry name" value="FORMATE ACETYLTRANSFERASE 3-RELATED"/>
    <property type="match status" value="1"/>
</dbReference>
<dbReference type="Proteomes" id="UP000192418">
    <property type="component" value="Unassembled WGS sequence"/>
</dbReference>
<dbReference type="InterPro" id="IPR051215">
    <property type="entry name" value="GRE"/>
</dbReference>
<evidence type="ECO:0000256" key="1">
    <source>
        <dbReference type="ARBA" id="ARBA00022818"/>
    </source>
</evidence>
<keyword evidence="1 3" id="KW-0556">Organic radical</keyword>
<dbReference type="GO" id="GO:0005829">
    <property type="term" value="C:cytosol"/>
    <property type="evidence" value="ECO:0007669"/>
    <property type="project" value="TreeGrafter"/>
</dbReference>
<keyword evidence="7" id="KW-0808">Transferase</keyword>
<dbReference type="GO" id="GO:0016835">
    <property type="term" value="F:carbon-oxygen lyase activity"/>
    <property type="evidence" value="ECO:0007669"/>
    <property type="project" value="InterPro"/>
</dbReference>
<dbReference type="AlphaFoldDB" id="A0A1W2EEE4"/>
<dbReference type="InterPro" id="IPR001150">
    <property type="entry name" value="Gly_radical"/>
</dbReference>
<dbReference type="InterPro" id="IPR004184">
    <property type="entry name" value="PFL_dom"/>
</dbReference>
<gene>
    <name evidence="7" type="ORF">SAMN02746065_1303</name>
</gene>
<dbReference type="PANTHER" id="PTHR43641:SF2">
    <property type="entry name" value="DEHYDRATASE YBIW-RELATED"/>
    <property type="match status" value="1"/>
</dbReference>
<dbReference type="Gene3D" id="3.20.70.20">
    <property type="match status" value="1"/>
</dbReference>
<sequence length="785" mass="87890">MNTRIEYLREQSFNATPFISIERALLETRFYRENAGKYSLPVLRARFFKKLCEEKTLYIGDKELIVGERGPGPKAVPTFPELTCHSTADLETLRQRPMTRYRVNPADIKTYGESVIPYWKGRSIRDRIFNNVPQDWKNAYKAGLFTEFMEQRAPGHTALDGRIYGLGMADFKAKIQEQINVLDYINDPKAPDRFETLHAMEIACDAVIMFARRHADLAKKMANKASDTMRKQELLEIARVCKRVPEHAPQTFHEAIQMYWFVHLGTITELNGWDAMSPGHLDQHLAPFYEKELADGSIDRERAKELLACLWIKINNHTAPPKVGVTARESGTYNDFTQINLGGLKPDGTDGSSEVSFIALEVADELSLLQPQPSVHISVKTPDRLLDAATRVIRKGYGYPSVFNTDTVIMEQVGMGKTIEDAREGGTSGCIETGAFGKEAYILTGYLNVPKILEITLNNGVDPLTGKMVGIDTGDPGTFKSYDELYGAFQHQLAHIVDLKIAVNNYIERMYARYCPAPLLSVLIEGCIEKGRDYYDGGPKYNTNYIQCCGIGTVTDSLSAIKTHVFDHGSVTMDALLKALLNNFKGAEALRLKLWNRTPFFGNDDNRADTIMQQVYHSLLKTIDGRPNTKGTCYRLNMLSTTCHVYFGKMLGATPNGRKAHTPQSDGTSPSHGADRNGPTAVINSLAKMDQVRSGGTLLNQRFLPSVLSTDKDLKKMAGLIRTYFGLGGHHIQFNVMDTKTLRSAQQTPDAYRNLLVRVAGYSDYFVDLDKDHQEEIISRTAQAL</sequence>
<dbReference type="RefSeq" id="WP_084071487.1">
    <property type="nucleotide sequence ID" value="NZ_FWXY01000030.1"/>
</dbReference>
<name>A0A1W2EEE4_9BACT</name>
<evidence type="ECO:0000256" key="2">
    <source>
        <dbReference type="ARBA" id="ARBA00023239"/>
    </source>
</evidence>
<dbReference type="InterPro" id="IPR050012">
    <property type="entry name" value="Glycl_HYPD"/>
</dbReference>
<dbReference type="CDD" id="cd01677">
    <property type="entry name" value="PFL2_DhaB_BssA"/>
    <property type="match status" value="1"/>
</dbReference>
<feature type="domain" description="Glycine radical" evidence="5">
    <location>
        <begin position="666"/>
        <end position="785"/>
    </location>
</feature>
<protein>
    <submittedName>
        <fullName evidence="7">Formate C-acetyltransferase</fullName>
    </submittedName>
</protein>
<dbReference type="STRING" id="1121400.SAMN02746065_1303"/>
<dbReference type="Pfam" id="PF02901">
    <property type="entry name" value="PFL-like"/>
    <property type="match status" value="1"/>
</dbReference>
<dbReference type="OrthoDB" id="9803969at2"/>
<proteinExistence type="predicted"/>
<dbReference type="NCBIfam" id="NF043068">
    <property type="entry name" value="glycl_HYPD"/>
    <property type="match status" value="1"/>
</dbReference>
<reference evidence="7 8" key="1">
    <citation type="submission" date="2017-04" db="EMBL/GenBank/DDBJ databases">
        <authorList>
            <person name="Afonso C.L."/>
            <person name="Miller P.J."/>
            <person name="Scott M.A."/>
            <person name="Spackman E."/>
            <person name="Goraichik I."/>
            <person name="Dimitrov K.M."/>
            <person name="Suarez D.L."/>
            <person name="Swayne D.E."/>
        </authorList>
    </citation>
    <scope>NUCLEOTIDE SEQUENCE [LARGE SCALE GENOMIC DNA]</scope>
    <source>
        <strain evidence="7 8">DSM 3385</strain>
    </source>
</reference>
<evidence type="ECO:0000313" key="8">
    <source>
        <dbReference type="Proteomes" id="UP000192418"/>
    </source>
</evidence>
<keyword evidence="2" id="KW-0456">Lyase</keyword>
<organism evidence="7 8">
    <name type="scientific">Desulfocicer vacuolatum DSM 3385</name>
    <dbReference type="NCBI Taxonomy" id="1121400"/>
    <lineage>
        <taxon>Bacteria</taxon>
        <taxon>Pseudomonadati</taxon>
        <taxon>Thermodesulfobacteriota</taxon>
        <taxon>Desulfobacteria</taxon>
        <taxon>Desulfobacterales</taxon>
        <taxon>Desulfobacteraceae</taxon>
        <taxon>Desulfocicer</taxon>
    </lineage>
</organism>
<feature type="domain" description="PFL" evidence="6">
    <location>
        <begin position="3"/>
        <end position="659"/>
    </location>
</feature>
<evidence type="ECO:0000259" key="5">
    <source>
        <dbReference type="PROSITE" id="PS51149"/>
    </source>
</evidence>
<dbReference type="SUPFAM" id="SSF51998">
    <property type="entry name" value="PFL-like glycyl radical enzymes"/>
    <property type="match status" value="1"/>
</dbReference>
<dbReference type="Pfam" id="PF01228">
    <property type="entry name" value="Gly_radical"/>
    <property type="match status" value="1"/>
</dbReference>
<dbReference type="PROSITE" id="PS51149">
    <property type="entry name" value="GLY_RADICAL_2"/>
    <property type="match status" value="1"/>
</dbReference>
<dbReference type="GO" id="GO:0016740">
    <property type="term" value="F:transferase activity"/>
    <property type="evidence" value="ECO:0007669"/>
    <property type="project" value="UniProtKB-KW"/>
</dbReference>
<evidence type="ECO:0000256" key="3">
    <source>
        <dbReference type="PROSITE-ProRule" id="PRU00493"/>
    </source>
</evidence>